<organism evidence="1 2">
    <name type="scientific">Mycolicibacterium fortuitum subsp. fortuitum DSM 46621 = ATCC 6841 = JCM 6387</name>
    <dbReference type="NCBI Taxonomy" id="1214102"/>
    <lineage>
        <taxon>Bacteria</taxon>
        <taxon>Bacillati</taxon>
        <taxon>Actinomycetota</taxon>
        <taxon>Actinomycetes</taxon>
        <taxon>Mycobacteriales</taxon>
        <taxon>Mycobacteriaceae</taxon>
        <taxon>Mycolicibacterium</taxon>
    </lineage>
</organism>
<sequence length="38" mass="4370">MGCPNIPKDFDFLDSELNLKGLPVKELAELRKAEPVRW</sequence>
<dbReference type="AlphaFoldDB" id="K0VPQ7"/>
<dbReference type="Proteomes" id="UP000006043">
    <property type="component" value="Unassembled WGS sequence"/>
</dbReference>
<evidence type="ECO:0000313" key="1">
    <source>
        <dbReference type="EMBL" id="EJZ13269.1"/>
    </source>
</evidence>
<proteinExistence type="predicted"/>
<dbReference type="HOGENOM" id="CLU_3337111_0_0_11"/>
<reference evidence="1 2" key="1">
    <citation type="journal article" date="2012" name="J. Bacteriol.">
        <title>Complete Genome Sequence of Mycobacterium fortuitum subsp. fortuitum Type Strain DSM46621.</title>
        <authorList>
            <person name="Ho Y.S."/>
            <person name="Adroub S.A."/>
            <person name="Aleisa F."/>
            <person name="Mahmood H."/>
            <person name="Othoum G."/>
            <person name="Rashid F."/>
            <person name="Zaher M."/>
            <person name="Ali S."/>
            <person name="Bitter W."/>
            <person name="Pain A."/>
            <person name="Abdallah A.M."/>
        </authorList>
    </citation>
    <scope>NUCLEOTIDE SEQUENCE [LARGE SCALE GENOMIC DNA]</scope>
    <source>
        <strain evidence="2">DSM46621</strain>
    </source>
</reference>
<accession>K0VPQ7</accession>
<protein>
    <submittedName>
        <fullName evidence="1">p450 heme-thiolate protein</fullName>
    </submittedName>
</protein>
<evidence type="ECO:0000313" key="2">
    <source>
        <dbReference type="Proteomes" id="UP000006043"/>
    </source>
</evidence>
<feature type="non-terminal residue" evidence="1">
    <location>
        <position position="38"/>
    </location>
</feature>
<name>K0VPQ7_MYCFO</name>
<comment type="caution">
    <text evidence="1">The sequence shown here is derived from an EMBL/GenBank/DDBJ whole genome shotgun (WGS) entry which is preliminary data.</text>
</comment>
<gene>
    <name evidence="1" type="ORF">MFORT_15357</name>
</gene>
<dbReference type="EMBL" id="ALQB01000059">
    <property type="protein sequence ID" value="EJZ13269.1"/>
    <property type="molecule type" value="Genomic_DNA"/>
</dbReference>